<feature type="transmembrane region" description="Helical" evidence="7">
    <location>
        <begin position="379"/>
        <end position="400"/>
    </location>
</feature>
<dbReference type="RefSeq" id="WP_161138882.1">
    <property type="nucleotide sequence ID" value="NZ_SPKJ01000004.1"/>
</dbReference>
<organism evidence="9 10">
    <name type="scientific">Propylenella binzhouense</name>
    <dbReference type="NCBI Taxonomy" id="2555902"/>
    <lineage>
        <taxon>Bacteria</taxon>
        <taxon>Pseudomonadati</taxon>
        <taxon>Pseudomonadota</taxon>
        <taxon>Alphaproteobacteria</taxon>
        <taxon>Hyphomicrobiales</taxon>
        <taxon>Propylenellaceae</taxon>
        <taxon>Propylenella</taxon>
    </lineage>
</organism>
<evidence type="ECO:0000256" key="1">
    <source>
        <dbReference type="ARBA" id="ARBA00004429"/>
    </source>
</evidence>
<evidence type="ECO:0000313" key="10">
    <source>
        <dbReference type="Proteomes" id="UP000773614"/>
    </source>
</evidence>
<comment type="caution">
    <text evidence="7">Lacks conserved residue(s) required for the propagation of feature annotation.</text>
</comment>
<comment type="similarity">
    <text evidence="7">Belongs to the TRAP transporter large permease family.</text>
</comment>
<keyword evidence="3 7" id="KW-0997">Cell inner membrane</keyword>
<feature type="domain" description="TRAP C4-dicarboxylate transport system permease DctM subunit" evidence="8">
    <location>
        <begin position="9"/>
        <end position="440"/>
    </location>
</feature>
<keyword evidence="2" id="KW-1003">Cell membrane</keyword>
<evidence type="ECO:0000313" key="9">
    <source>
        <dbReference type="EMBL" id="MYZ46532.1"/>
    </source>
</evidence>
<evidence type="ECO:0000256" key="7">
    <source>
        <dbReference type="RuleBase" id="RU369079"/>
    </source>
</evidence>
<evidence type="ECO:0000256" key="2">
    <source>
        <dbReference type="ARBA" id="ARBA00022475"/>
    </source>
</evidence>
<comment type="function">
    <text evidence="7">Part of the tripartite ATP-independent periplasmic (TRAP) transport system.</text>
</comment>
<dbReference type="InterPro" id="IPR010656">
    <property type="entry name" value="DctM"/>
</dbReference>
<keyword evidence="10" id="KW-1185">Reference proteome</keyword>
<dbReference type="InterPro" id="IPR004681">
    <property type="entry name" value="TRAP_DctM"/>
</dbReference>
<evidence type="ECO:0000256" key="5">
    <source>
        <dbReference type="ARBA" id="ARBA00022989"/>
    </source>
</evidence>
<sequence length="446" mass="45743">MTTIWTLVVVPAALLIVGFPVFAALLVAGILTLVLASSVPLAAVHQVMFGSIDSFALISIPFFIFAGELMSRGGISRRIIVWVITLFRGRQAVLPLTAVATCTVYGAVSGSSPATVAAVGKLLFPAMRSAGYSAYHAGGLLTSAGAIAIIIPPSLSMILYGAVAEQSISDLFIAGIGPGLLLSAFMALYVVLAEKRARVGAPRPQAAVPAAAGAVKDGAAGGEVTIGLGAKSLATATREGILAIGTPLIILGGIYGGVFSPTEAAGAACVYALLLTLVIYRELDLRSVLEIAADAAVLSSQILIIVAAAGVFSWLLTINGVAQAVQTALAPVAQNPVLFLLAVNVTLLVVGCFIDTSSAILILTPLIMPLANIAGIDPIHLGVIVSLNLAIGMFTPPFGLNIFVAQSVLKLDIGTIYRGIWPFLLVNLVVLLIVTFVPAISLFLLS</sequence>
<dbReference type="PANTHER" id="PTHR33362:SF5">
    <property type="entry name" value="C4-DICARBOXYLATE TRAP TRANSPORTER LARGE PERMEASE PROTEIN DCTM"/>
    <property type="match status" value="1"/>
</dbReference>
<dbReference type="NCBIfam" id="TIGR00786">
    <property type="entry name" value="dctM"/>
    <property type="match status" value="1"/>
</dbReference>
<keyword evidence="7" id="KW-0813">Transport</keyword>
<keyword evidence="6 7" id="KW-0472">Membrane</keyword>
<comment type="caution">
    <text evidence="9">The sequence shown here is derived from an EMBL/GenBank/DDBJ whole genome shotgun (WGS) entry which is preliminary data.</text>
</comment>
<feature type="transmembrane region" description="Helical" evidence="7">
    <location>
        <begin position="136"/>
        <end position="159"/>
    </location>
</feature>
<evidence type="ECO:0000259" key="8">
    <source>
        <dbReference type="Pfam" id="PF06808"/>
    </source>
</evidence>
<accession>A0A964T228</accession>
<reference evidence="9" key="1">
    <citation type="submission" date="2019-03" db="EMBL/GenBank/DDBJ databases">
        <title>Afifella sp. nov., isolated from activated sludge.</title>
        <authorList>
            <person name="Li Q."/>
            <person name="Liu Y."/>
        </authorList>
    </citation>
    <scope>NUCLEOTIDE SEQUENCE</scope>
    <source>
        <strain evidence="9">L72</strain>
    </source>
</reference>
<feature type="transmembrane region" description="Helical" evidence="7">
    <location>
        <begin position="337"/>
        <end position="367"/>
    </location>
</feature>
<dbReference type="OrthoDB" id="7374726at2"/>
<dbReference type="GO" id="GO:0005886">
    <property type="term" value="C:plasma membrane"/>
    <property type="evidence" value="ECO:0007669"/>
    <property type="project" value="UniProtKB-SubCell"/>
</dbReference>
<gene>
    <name evidence="9" type="ORF">E4O86_02195</name>
</gene>
<feature type="transmembrane region" description="Helical" evidence="7">
    <location>
        <begin position="7"/>
        <end position="35"/>
    </location>
</feature>
<proteinExistence type="inferred from homology"/>
<feature type="transmembrane region" description="Helical" evidence="7">
    <location>
        <begin position="295"/>
        <end position="317"/>
    </location>
</feature>
<feature type="transmembrane region" description="Helical" evidence="7">
    <location>
        <begin position="420"/>
        <end position="445"/>
    </location>
</feature>
<protein>
    <recommendedName>
        <fullName evidence="7">TRAP transporter large permease protein</fullName>
    </recommendedName>
</protein>
<dbReference type="GO" id="GO:0022857">
    <property type="term" value="F:transmembrane transporter activity"/>
    <property type="evidence" value="ECO:0007669"/>
    <property type="project" value="UniProtKB-UniRule"/>
</dbReference>
<dbReference type="PANTHER" id="PTHR33362">
    <property type="entry name" value="SIALIC ACID TRAP TRANSPORTER PERMEASE PROTEIN SIAT-RELATED"/>
    <property type="match status" value="1"/>
</dbReference>
<name>A0A964T228_9HYPH</name>
<dbReference type="PIRSF" id="PIRSF006066">
    <property type="entry name" value="HI0050"/>
    <property type="match status" value="1"/>
</dbReference>
<dbReference type="AlphaFoldDB" id="A0A964T228"/>
<comment type="subunit">
    <text evidence="7">The complex comprises the extracytoplasmic solute receptor protein and the two transmembrane proteins.</text>
</comment>
<feature type="transmembrane region" description="Helical" evidence="7">
    <location>
        <begin position="171"/>
        <end position="193"/>
    </location>
</feature>
<evidence type="ECO:0000256" key="3">
    <source>
        <dbReference type="ARBA" id="ARBA00022519"/>
    </source>
</evidence>
<feature type="transmembrane region" description="Helical" evidence="7">
    <location>
        <begin position="264"/>
        <end position="283"/>
    </location>
</feature>
<comment type="subcellular location">
    <subcellularLocation>
        <location evidence="1 7">Cell inner membrane</location>
        <topology evidence="1 7">Multi-pass membrane protein</topology>
    </subcellularLocation>
</comment>
<dbReference type="EMBL" id="SPKJ01000004">
    <property type="protein sequence ID" value="MYZ46532.1"/>
    <property type="molecule type" value="Genomic_DNA"/>
</dbReference>
<feature type="transmembrane region" description="Helical" evidence="7">
    <location>
        <begin position="47"/>
        <end position="67"/>
    </location>
</feature>
<evidence type="ECO:0000256" key="4">
    <source>
        <dbReference type="ARBA" id="ARBA00022692"/>
    </source>
</evidence>
<feature type="transmembrane region" description="Helical" evidence="7">
    <location>
        <begin position="240"/>
        <end position="258"/>
    </location>
</feature>
<evidence type="ECO:0000256" key="6">
    <source>
        <dbReference type="ARBA" id="ARBA00023136"/>
    </source>
</evidence>
<keyword evidence="5 7" id="KW-1133">Transmembrane helix</keyword>
<keyword evidence="4 7" id="KW-0812">Transmembrane</keyword>
<dbReference type="Pfam" id="PF06808">
    <property type="entry name" value="DctM"/>
    <property type="match status" value="1"/>
</dbReference>
<dbReference type="Proteomes" id="UP000773614">
    <property type="component" value="Unassembled WGS sequence"/>
</dbReference>